<dbReference type="EMBL" id="QGKV02000832">
    <property type="protein sequence ID" value="KAF3552657.1"/>
    <property type="molecule type" value="Genomic_DNA"/>
</dbReference>
<comment type="caution">
    <text evidence="2">The sequence shown here is derived from an EMBL/GenBank/DDBJ whole genome shotgun (WGS) entry which is preliminary data.</text>
</comment>
<dbReference type="Proteomes" id="UP000266723">
    <property type="component" value="Unassembled WGS sequence"/>
</dbReference>
<accession>A0ABQ7CMC4</accession>
<sequence length="140" mass="15883">MTKRTEMERAEKHPIIKSATNHPVAPQESRLATVKDQKMPRHIAATINLRPIIQKNVAIYRSGCRTSTATIGIHHLKTCKTIRHQKMKVNVFDKSRKNVIANTDRNVLTSKQTQTQRLTTAHATTETMSKNAKELPHLDV</sequence>
<feature type="region of interest" description="Disordered" evidence="1">
    <location>
        <begin position="111"/>
        <end position="140"/>
    </location>
</feature>
<name>A0ABQ7CMC4_BRACR</name>
<keyword evidence="3" id="KW-1185">Reference proteome</keyword>
<feature type="compositionally biased region" description="Basic and acidic residues" evidence="1">
    <location>
        <begin position="131"/>
        <end position="140"/>
    </location>
</feature>
<evidence type="ECO:0000313" key="2">
    <source>
        <dbReference type="EMBL" id="KAF3552657.1"/>
    </source>
</evidence>
<feature type="compositionally biased region" description="Basic and acidic residues" evidence="1">
    <location>
        <begin position="1"/>
        <end position="14"/>
    </location>
</feature>
<feature type="region of interest" description="Disordered" evidence="1">
    <location>
        <begin position="1"/>
        <end position="27"/>
    </location>
</feature>
<protein>
    <submittedName>
        <fullName evidence="2">Uncharacterized protein</fullName>
    </submittedName>
</protein>
<evidence type="ECO:0000256" key="1">
    <source>
        <dbReference type="SAM" id="MobiDB-lite"/>
    </source>
</evidence>
<organism evidence="2 3">
    <name type="scientific">Brassica cretica</name>
    <name type="common">Mustard</name>
    <dbReference type="NCBI Taxonomy" id="69181"/>
    <lineage>
        <taxon>Eukaryota</taxon>
        <taxon>Viridiplantae</taxon>
        <taxon>Streptophyta</taxon>
        <taxon>Embryophyta</taxon>
        <taxon>Tracheophyta</taxon>
        <taxon>Spermatophyta</taxon>
        <taxon>Magnoliopsida</taxon>
        <taxon>eudicotyledons</taxon>
        <taxon>Gunneridae</taxon>
        <taxon>Pentapetalae</taxon>
        <taxon>rosids</taxon>
        <taxon>malvids</taxon>
        <taxon>Brassicales</taxon>
        <taxon>Brassicaceae</taxon>
        <taxon>Brassiceae</taxon>
        <taxon>Brassica</taxon>
    </lineage>
</organism>
<feature type="compositionally biased region" description="Polar residues" evidence="1">
    <location>
        <begin position="111"/>
        <end position="130"/>
    </location>
</feature>
<evidence type="ECO:0000313" key="3">
    <source>
        <dbReference type="Proteomes" id="UP000266723"/>
    </source>
</evidence>
<reference evidence="2 3" key="1">
    <citation type="journal article" date="2020" name="BMC Genomics">
        <title>Intraspecific diversification of the crop wild relative Brassica cretica Lam. using demographic model selection.</title>
        <authorList>
            <person name="Kioukis A."/>
            <person name="Michalopoulou V.A."/>
            <person name="Briers L."/>
            <person name="Pirintsos S."/>
            <person name="Studholme D.J."/>
            <person name="Pavlidis P."/>
            <person name="Sarris P.F."/>
        </authorList>
    </citation>
    <scope>NUCLEOTIDE SEQUENCE [LARGE SCALE GENOMIC DNA]</scope>
    <source>
        <strain evidence="3">cv. PFS-1207/04</strain>
    </source>
</reference>
<proteinExistence type="predicted"/>
<gene>
    <name evidence="2" type="ORF">DY000_02004747</name>
</gene>